<reference evidence="1" key="1">
    <citation type="submission" date="2019-10" db="EMBL/GenBank/DDBJ databases">
        <authorList>
            <consortium name="DOE Joint Genome Institute"/>
            <person name="Kuo A."/>
            <person name="Miyauchi S."/>
            <person name="Kiss E."/>
            <person name="Drula E."/>
            <person name="Kohler A."/>
            <person name="Sanchez-Garcia M."/>
            <person name="Andreopoulos B."/>
            <person name="Barry K.W."/>
            <person name="Bonito G."/>
            <person name="Buee M."/>
            <person name="Carver A."/>
            <person name="Chen C."/>
            <person name="Cichocki N."/>
            <person name="Clum A."/>
            <person name="Culley D."/>
            <person name="Crous P.W."/>
            <person name="Fauchery L."/>
            <person name="Girlanda M."/>
            <person name="Hayes R."/>
            <person name="Keri Z."/>
            <person name="LaButti K."/>
            <person name="Lipzen A."/>
            <person name="Lombard V."/>
            <person name="Magnuson J."/>
            <person name="Maillard F."/>
            <person name="Morin E."/>
            <person name="Murat C."/>
            <person name="Nolan M."/>
            <person name="Ohm R."/>
            <person name="Pangilinan J."/>
            <person name="Pereira M."/>
            <person name="Perotto S."/>
            <person name="Peter M."/>
            <person name="Riley R."/>
            <person name="Sitrit Y."/>
            <person name="Stielow B."/>
            <person name="Szollosi G."/>
            <person name="Zifcakova L."/>
            <person name="Stursova M."/>
            <person name="Spatafora J.W."/>
            <person name="Tedersoo L."/>
            <person name="Vaario L.-M."/>
            <person name="Yamada A."/>
            <person name="Yan M."/>
            <person name="Wang P."/>
            <person name="Xu J."/>
            <person name="Bruns T."/>
            <person name="Baldrian P."/>
            <person name="Vilgalys R."/>
            <person name="Henrissat B."/>
            <person name="Grigoriev I.V."/>
            <person name="Hibbett D."/>
            <person name="Nagy L.G."/>
            <person name="Martin F.M."/>
        </authorList>
    </citation>
    <scope>NUCLEOTIDE SEQUENCE</scope>
    <source>
        <strain evidence="1">BED1</strain>
    </source>
</reference>
<gene>
    <name evidence="1" type="ORF">L210DRAFT_3157783</name>
</gene>
<reference evidence="1" key="2">
    <citation type="journal article" date="2020" name="Nat. Commun.">
        <title>Large-scale genome sequencing of mycorrhizal fungi provides insights into the early evolution of symbiotic traits.</title>
        <authorList>
            <person name="Miyauchi S."/>
            <person name="Kiss E."/>
            <person name="Kuo A."/>
            <person name="Drula E."/>
            <person name="Kohler A."/>
            <person name="Sanchez-Garcia M."/>
            <person name="Morin E."/>
            <person name="Andreopoulos B."/>
            <person name="Barry K.W."/>
            <person name="Bonito G."/>
            <person name="Buee M."/>
            <person name="Carver A."/>
            <person name="Chen C."/>
            <person name="Cichocki N."/>
            <person name="Clum A."/>
            <person name="Culley D."/>
            <person name="Crous P.W."/>
            <person name="Fauchery L."/>
            <person name="Girlanda M."/>
            <person name="Hayes R.D."/>
            <person name="Keri Z."/>
            <person name="LaButti K."/>
            <person name="Lipzen A."/>
            <person name="Lombard V."/>
            <person name="Magnuson J."/>
            <person name="Maillard F."/>
            <person name="Murat C."/>
            <person name="Nolan M."/>
            <person name="Ohm R.A."/>
            <person name="Pangilinan J."/>
            <person name="Pereira M.F."/>
            <person name="Perotto S."/>
            <person name="Peter M."/>
            <person name="Pfister S."/>
            <person name="Riley R."/>
            <person name="Sitrit Y."/>
            <person name="Stielow J.B."/>
            <person name="Szollosi G."/>
            <person name="Zifcakova L."/>
            <person name="Stursova M."/>
            <person name="Spatafora J.W."/>
            <person name="Tedersoo L."/>
            <person name="Vaario L.M."/>
            <person name="Yamada A."/>
            <person name="Yan M."/>
            <person name="Wang P."/>
            <person name="Xu J."/>
            <person name="Bruns T."/>
            <person name="Baldrian P."/>
            <person name="Vilgalys R."/>
            <person name="Dunand C."/>
            <person name="Henrissat B."/>
            <person name="Grigoriev I.V."/>
            <person name="Hibbett D."/>
            <person name="Nagy L.G."/>
            <person name="Martin F.M."/>
        </authorList>
    </citation>
    <scope>NUCLEOTIDE SEQUENCE</scope>
    <source>
        <strain evidence="1">BED1</strain>
    </source>
</reference>
<keyword evidence="2" id="KW-1185">Reference proteome</keyword>
<sequence length="82" mass="9255">MADDLRLYACGCVWDVLTLAFLCCAGGRGVCWAWLYGWESVADWGVAEGRAAECLCKGGEGLWDGHVEEEGRRRKKRNRKMR</sequence>
<comment type="caution">
    <text evidence="1">The sequence shown here is derived from an EMBL/GenBank/DDBJ whole genome shotgun (WGS) entry which is preliminary data.</text>
</comment>
<organism evidence="1 2">
    <name type="scientific">Boletus edulis BED1</name>
    <dbReference type="NCBI Taxonomy" id="1328754"/>
    <lineage>
        <taxon>Eukaryota</taxon>
        <taxon>Fungi</taxon>
        <taxon>Dikarya</taxon>
        <taxon>Basidiomycota</taxon>
        <taxon>Agaricomycotina</taxon>
        <taxon>Agaricomycetes</taxon>
        <taxon>Agaricomycetidae</taxon>
        <taxon>Boletales</taxon>
        <taxon>Boletineae</taxon>
        <taxon>Boletaceae</taxon>
        <taxon>Boletoideae</taxon>
        <taxon>Boletus</taxon>
    </lineage>
</organism>
<name>A0AAD4GGL1_BOLED</name>
<accession>A0AAD4GGL1</accession>
<dbReference type="Proteomes" id="UP001194468">
    <property type="component" value="Unassembled WGS sequence"/>
</dbReference>
<proteinExistence type="predicted"/>
<protein>
    <submittedName>
        <fullName evidence="1">Uncharacterized protein</fullName>
    </submittedName>
</protein>
<evidence type="ECO:0000313" key="1">
    <source>
        <dbReference type="EMBL" id="KAF8443088.1"/>
    </source>
</evidence>
<evidence type="ECO:0000313" key="2">
    <source>
        <dbReference type="Proteomes" id="UP001194468"/>
    </source>
</evidence>
<dbReference type="AlphaFoldDB" id="A0AAD4GGL1"/>
<dbReference type="EMBL" id="WHUW01000008">
    <property type="protein sequence ID" value="KAF8443088.1"/>
    <property type="molecule type" value="Genomic_DNA"/>
</dbReference>